<protein>
    <submittedName>
        <fullName evidence="2">DNA-3-methyladenine glycosylase I</fullName>
    </submittedName>
</protein>
<dbReference type="InterPro" id="IPR005019">
    <property type="entry name" value="Adenine_glyco"/>
</dbReference>
<name>A0A941GGR0_NIACI</name>
<dbReference type="EMBL" id="JAGTPX010000037">
    <property type="protein sequence ID" value="MBR8672309.1"/>
    <property type="molecule type" value="Genomic_DNA"/>
</dbReference>
<dbReference type="InterPro" id="IPR052891">
    <property type="entry name" value="DNA-3mA_glycosylase"/>
</dbReference>
<keyword evidence="1" id="KW-0479">Metal-binding</keyword>
<accession>A0A941GGR0</accession>
<evidence type="ECO:0000313" key="2">
    <source>
        <dbReference type="EMBL" id="MBR8672309.1"/>
    </source>
</evidence>
<dbReference type="PANTHER" id="PTHR30037:SF4">
    <property type="entry name" value="DNA-3-METHYLADENINE GLYCOSYLASE I"/>
    <property type="match status" value="1"/>
</dbReference>
<reference evidence="2" key="1">
    <citation type="submission" date="2021-04" db="EMBL/GenBank/DDBJ databases">
        <title>Genomic analysis of electroactive and textile dye degrading Bacillus circulans strain: DC10 isolated from constructed wetland-microbial fuel cells treating textile dye wastewaters.</title>
        <authorList>
            <person name="Patel D.U."/>
            <person name="Desai C.R."/>
        </authorList>
    </citation>
    <scope>NUCLEOTIDE SEQUENCE</scope>
    <source>
        <strain evidence="2">DC10</strain>
    </source>
</reference>
<dbReference type="GO" id="GO:0008725">
    <property type="term" value="F:DNA-3-methyladenine glycosylase activity"/>
    <property type="evidence" value="ECO:0007669"/>
    <property type="project" value="InterPro"/>
</dbReference>
<comment type="caution">
    <text evidence="2">The sequence shown here is derived from an EMBL/GenBank/DDBJ whole genome shotgun (WGS) entry which is preliminary data.</text>
</comment>
<sequence>METRCAWANSSELMREYHDKEWCVPSNNDQYLFEMLVLEGAQAGLSWSIVLKKREAYRKAFHHFDLEYCANLTEIEMENIRTNTEVVKHLLKIKSVKSNAMAIMEIQREYGSFAKFLWSYVDGKPIISNWQYDSQIPAETDLSKKVSKDLKKRGFKFVGPVTIYSYLQAIGVVNDHITSCAFHGNKGKHGDGSRPLKKSIFLETRFE</sequence>
<dbReference type="SUPFAM" id="SSF48150">
    <property type="entry name" value="DNA-glycosylase"/>
    <property type="match status" value="1"/>
</dbReference>
<keyword evidence="1" id="KW-0862">Zinc</keyword>
<proteinExistence type="predicted"/>
<evidence type="ECO:0000256" key="1">
    <source>
        <dbReference type="PIRSR" id="PIRSR605019-1"/>
    </source>
</evidence>
<feature type="binding site" evidence="1">
    <location>
        <position position="5"/>
    </location>
    <ligand>
        <name>Zn(2+)</name>
        <dbReference type="ChEBI" id="CHEBI:29105"/>
    </ligand>
</feature>
<dbReference type="Gene3D" id="1.10.340.30">
    <property type="entry name" value="Hypothetical protein, domain 2"/>
    <property type="match status" value="1"/>
</dbReference>
<gene>
    <name evidence="2" type="ORF">KD144_22475</name>
</gene>
<feature type="binding site" evidence="1">
    <location>
        <position position="18"/>
    </location>
    <ligand>
        <name>Zn(2+)</name>
        <dbReference type="ChEBI" id="CHEBI:29105"/>
    </ligand>
</feature>
<dbReference type="PANTHER" id="PTHR30037">
    <property type="entry name" value="DNA-3-METHYLADENINE GLYCOSYLASE 1"/>
    <property type="match status" value="1"/>
</dbReference>
<dbReference type="InterPro" id="IPR011257">
    <property type="entry name" value="DNA_glycosylase"/>
</dbReference>
<dbReference type="AlphaFoldDB" id="A0A941GGR0"/>
<organism evidence="2">
    <name type="scientific">Niallia circulans</name>
    <name type="common">Bacillus circulans</name>
    <dbReference type="NCBI Taxonomy" id="1397"/>
    <lineage>
        <taxon>Bacteria</taxon>
        <taxon>Bacillati</taxon>
        <taxon>Bacillota</taxon>
        <taxon>Bacilli</taxon>
        <taxon>Bacillales</taxon>
        <taxon>Bacillaceae</taxon>
        <taxon>Niallia</taxon>
    </lineage>
</organism>
<dbReference type="Pfam" id="PF03352">
    <property type="entry name" value="Adenine_glyco"/>
    <property type="match status" value="1"/>
</dbReference>
<dbReference type="GO" id="GO:0046872">
    <property type="term" value="F:metal ion binding"/>
    <property type="evidence" value="ECO:0007669"/>
    <property type="project" value="UniProtKB-KW"/>
</dbReference>
<feature type="binding site" evidence="1">
    <location>
        <position position="176"/>
    </location>
    <ligand>
        <name>Zn(2+)</name>
        <dbReference type="ChEBI" id="CHEBI:29105"/>
    </ligand>
</feature>
<dbReference type="GO" id="GO:0006284">
    <property type="term" value="P:base-excision repair"/>
    <property type="evidence" value="ECO:0007669"/>
    <property type="project" value="InterPro"/>
</dbReference>
<feature type="binding site" evidence="1">
    <location>
        <position position="180"/>
    </location>
    <ligand>
        <name>Zn(2+)</name>
        <dbReference type="ChEBI" id="CHEBI:29105"/>
    </ligand>
</feature>